<organism evidence="1 2">
    <name type="scientific">Portunus trituberculatus</name>
    <name type="common">Swimming crab</name>
    <name type="synonym">Neptunus trituberculatus</name>
    <dbReference type="NCBI Taxonomy" id="210409"/>
    <lineage>
        <taxon>Eukaryota</taxon>
        <taxon>Metazoa</taxon>
        <taxon>Ecdysozoa</taxon>
        <taxon>Arthropoda</taxon>
        <taxon>Crustacea</taxon>
        <taxon>Multicrustacea</taxon>
        <taxon>Malacostraca</taxon>
        <taxon>Eumalacostraca</taxon>
        <taxon>Eucarida</taxon>
        <taxon>Decapoda</taxon>
        <taxon>Pleocyemata</taxon>
        <taxon>Brachyura</taxon>
        <taxon>Eubrachyura</taxon>
        <taxon>Portunoidea</taxon>
        <taxon>Portunidae</taxon>
        <taxon>Portuninae</taxon>
        <taxon>Portunus</taxon>
    </lineage>
</organism>
<protein>
    <submittedName>
        <fullName evidence="1">Uncharacterized protein</fullName>
    </submittedName>
</protein>
<evidence type="ECO:0000313" key="1">
    <source>
        <dbReference type="EMBL" id="MPD01979.1"/>
    </source>
</evidence>
<gene>
    <name evidence="1" type="ORF">E2C01_097532</name>
</gene>
<dbReference type="AlphaFoldDB" id="A0A5B7KA67"/>
<dbReference type="EMBL" id="VSRR010129428">
    <property type="protein sequence ID" value="MPD01979.1"/>
    <property type="molecule type" value="Genomic_DNA"/>
</dbReference>
<sequence>MEFSVVTGIYQVQIGCMADKRSCETCQSGEGVLATCKRPFKHCSWSPSR</sequence>
<comment type="caution">
    <text evidence="1">The sequence shown here is derived from an EMBL/GenBank/DDBJ whole genome shotgun (WGS) entry which is preliminary data.</text>
</comment>
<keyword evidence="2" id="KW-1185">Reference proteome</keyword>
<evidence type="ECO:0000313" key="2">
    <source>
        <dbReference type="Proteomes" id="UP000324222"/>
    </source>
</evidence>
<proteinExistence type="predicted"/>
<reference evidence="1 2" key="1">
    <citation type="submission" date="2019-05" db="EMBL/GenBank/DDBJ databases">
        <title>Another draft genome of Portunus trituberculatus and its Hox gene families provides insights of decapod evolution.</title>
        <authorList>
            <person name="Jeong J.-H."/>
            <person name="Song I."/>
            <person name="Kim S."/>
            <person name="Choi T."/>
            <person name="Kim D."/>
            <person name="Ryu S."/>
            <person name="Kim W."/>
        </authorList>
    </citation>
    <scope>NUCLEOTIDE SEQUENCE [LARGE SCALE GENOMIC DNA]</scope>
    <source>
        <tissue evidence="1">Muscle</tissue>
    </source>
</reference>
<name>A0A5B7KA67_PORTR</name>
<dbReference type="Proteomes" id="UP000324222">
    <property type="component" value="Unassembled WGS sequence"/>
</dbReference>
<accession>A0A5B7KA67</accession>